<gene>
    <name evidence="13" type="ORF">RN001_013331</name>
</gene>
<comment type="similarity">
    <text evidence="2 12">Belongs to the amiloride-sensitive sodium channel (TC 1.A.6) family.</text>
</comment>
<keyword evidence="5 12" id="KW-0812">Transmembrane</keyword>
<dbReference type="EMBL" id="JARPUR010000006">
    <property type="protein sequence ID" value="KAK4873971.1"/>
    <property type="molecule type" value="Genomic_DNA"/>
</dbReference>
<keyword evidence="11 12" id="KW-0407">Ion channel</keyword>
<evidence type="ECO:0000313" key="14">
    <source>
        <dbReference type="Proteomes" id="UP001353858"/>
    </source>
</evidence>
<evidence type="ECO:0000256" key="9">
    <source>
        <dbReference type="ARBA" id="ARBA00023136"/>
    </source>
</evidence>
<dbReference type="Gene3D" id="1.10.287.820">
    <property type="entry name" value="Acid-sensing ion channel domain"/>
    <property type="match status" value="2"/>
</dbReference>
<evidence type="ECO:0000256" key="8">
    <source>
        <dbReference type="ARBA" id="ARBA00023065"/>
    </source>
</evidence>
<protein>
    <submittedName>
        <fullName evidence="13">Uncharacterized protein</fullName>
    </submittedName>
</protein>
<evidence type="ECO:0000256" key="11">
    <source>
        <dbReference type="ARBA" id="ARBA00023303"/>
    </source>
</evidence>
<proteinExistence type="inferred from homology"/>
<evidence type="ECO:0000256" key="12">
    <source>
        <dbReference type="RuleBase" id="RU000679"/>
    </source>
</evidence>
<dbReference type="InterPro" id="IPR020903">
    <property type="entry name" value="ENaC_CS"/>
</dbReference>
<keyword evidence="6" id="KW-1133">Transmembrane helix</keyword>
<evidence type="ECO:0000256" key="1">
    <source>
        <dbReference type="ARBA" id="ARBA00004141"/>
    </source>
</evidence>
<evidence type="ECO:0000256" key="10">
    <source>
        <dbReference type="ARBA" id="ARBA00023201"/>
    </source>
</evidence>
<keyword evidence="4 12" id="KW-0894">Sodium channel</keyword>
<reference evidence="14" key="1">
    <citation type="submission" date="2023-01" db="EMBL/GenBank/DDBJ databases">
        <title>Key to firefly adult light organ development and bioluminescence: homeobox transcription factors regulate luciferase expression and transportation to peroxisome.</title>
        <authorList>
            <person name="Fu X."/>
        </authorList>
    </citation>
    <scope>NUCLEOTIDE SEQUENCE [LARGE SCALE GENOMIC DNA]</scope>
</reference>
<dbReference type="InterPro" id="IPR001873">
    <property type="entry name" value="ENaC"/>
</dbReference>
<comment type="caution">
    <text evidence="13">The sequence shown here is derived from an EMBL/GenBank/DDBJ whole genome shotgun (WGS) entry which is preliminary data.</text>
</comment>
<sequence>MGKTNKSKNKLVLNPRTLQIQVAPMNVESLNKTSGTTLRNVGLYFLQYCNESTIHGLSYLQEPGRHVIENVSKKLLHEQKALEHPVSEGYPYDDEYPKQTFLAGPQGGFLIKPLFINGSQIDPWCDGGVTGFQILDPKGAKICGPGSIKCMDKGIDKVVKAQKNTKCDCLPECDSISYEIEISRTDWKWQDVFLKSNFSISEEEAYLSKKFLINKTKPHLKTRNWTLKDGYTGEYDNNVYPRRTILSGSSMGFTADWLYSNHSHIDHLCKDPVLGFKVKLNHPLELPSMNKYFIMPLNQITRVAITPVMNTISEELVYYKPIDRQCYLPDEMYLSLYKFYNQENCFTECLYNVTLQKCGCVPYWMPHVKNTNICGAGKTDCMKDSKYYAESFELETNTNYIDIEILQELFKSAPVISFKDKTKFLFFDNNVEKDLVLSITEEGVCYTFNMIPYHNILRNYKDFVINDDVKPHLEIRHWSLEDSYTFEDNIDCYPRRSIFVGSETGFMVDGLYTNYSQVDHLCQDSAQGFKISIHHPAQLPDMDMQLILPLNQIMIVAVKPVMIRTNGLSSYQPKNRACYFAHEKYLSLFKFYTQQNCHSECLSNFTLQKCKCVAFWMPRNPGTKICGPAKKECVKNSKGVKQ</sequence>
<evidence type="ECO:0000256" key="5">
    <source>
        <dbReference type="ARBA" id="ARBA00022692"/>
    </source>
</evidence>
<dbReference type="PANTHER" id="PTHR11690:SF288">
    <property type="entry name" value="AMILORIDE-SENSITIVE NA+ CHANNEL-RELATED"/>
    <property type="match status" value="1"/>
</dbReference>
<evidence type="ECO:0000313" key="13">
    <source>
        <dbReference type="EMBL" id="KAK4873971.1"/>
    </source>
</evidence>
<evidence type="ECO:0000256" key="7">
    <source>
        <dbReference type="ARBA" id="ARBA00023053"/>
    </source>
</evidence>
<keyword evidence="9" id="KW-0472">Membrane</keyword>
<evidence type="ECO:0000256" key="2">
    <source>
        <dbReference type="ARBA" id="ARBA00007193"/>
    </source>
</evidence>
<keyword evidence="10 12" id="KW-0739">Sodium transport</keyword>
<evidence type="ECO:0000256" key="3">
    <source>
        <dbReference type="ARBA" id="ARBA00022448"/>
    </source>
</evidence>
<dbReference type="Proteomes" id="UP001353858">
    <property type="component" value="Unassembled WGS sequence"/>
</dbReference>
<keyword evidence="3 12" id="KW-0813">Transport</keyword>
<accession>A0AAN7P2A5</accession>
<keyword evidence="8 12" id="KW-0406">Ion transport</keyword>
<organism evidence="13 14">
    <name type="scientific">Aquatica leii</name>
    <dbReference type="NCBI Taxonomy" id="1421715"/>
    <lineage>
        <taxon>Eukaryota</taxon>
        <taxon>Metazoa</taxon>
        <taxon>Ecdysozoa</taxon>
        <taxon>Arthropoda</taxon>
        <taxon>Hexapoda</taxon>
        <taxon>Insecta</taxon>
        <taxon>Pterygota</taxon>
        <taxon>Neoptera</taxon>
        <taxon>Endopterygota</taxon>
        <taxon>Coleoptera</taxon>
        <taxon>Polyphaga</taxon>
        <taxon>Elateriformia</taxon>
        <taxon>Elateroidea</taxon>
        <taxon>Lampyridae</taxon>
        <taxon>Luciolinae</taxon>
        <taxon>Aquatica</taxon>
    </lineage>
</organism>
<evidence type="ECO:0000256" key="4">
    <source>
        <dbReference type="ARBA" id="ARBA00022461"/>
    </source>
</evidence>
<dbReference type="PANTHER" id="PTHR11690">
    <property type="entry name" value="AMILORIDE-SENSITIVE SODIUM CHANNEL-RELATED"/>
    <property type="match status" value="1"/>
</dbReference>
<dbReference type="Pfam" id="PF00858">
    <property type="entry name" value="ASC"/>
    <property type="match status" value="3"/>
</dbReference>
<keyword evidence="14" id="KW-1185">Reference proteome</keyword>
<evidence type="ECO:0000256" key="6">
    <source>
        <dbReference type="ARBA" id="ARBA00022989"/>
    </source>
</evidence>
<dbReference type="GO" id="GO:0015280">
    <property type="term" value="F:ligand-gated sodium channel activity"/>
    <property type="evidence" value="ECO:0007669"/>
    <property type="project" value="TreeGrafter"/>
</dbReference>
<keyword evidence="7" id="KW-0915">Sodium</keyword>
<dbReference type="GO" id="GO:0005886">
    <property type="term" value="C:plasma membrane"/>
    <property type="evidence" value="ECO:0007669"/>
    <property type="project" value="TreeGrafter"/>
</dbReference>
<comment type="subcellular location">
    <subcellularLocation>
        <location evidence="1">Membrane</location>
        <topology evidence="1">Multi-pass membrane protein</topology>
    </subcellularLocation>
</comment>
<name>A0AAN7P2A5_9COLE</name>
<dbReference type="AlphaFoldDB" id="A0AAN7P2A5"/>
<dbReference type="PROSITE" id="PS01206">
    <property type="entry name" value="ASC"/>
    <property type="match status" value="1"/>
</dbReference>